<dbReference type="PANTHER" id="PTHR42101:SF1">
    <property type="entry name" value="LOW TEMPERATURE REQUIREMENT A"/>
    <property type="match status" value="1"/>
</dbReference>
<feature type="transmembrane region" description="Helical" evidence="2">
    <location>
        <begin position="307"/>
        <end position="327"/>
    </location>
</feature>
<dbReference type="OrthoDB" id="191995at2759"/>
<evidence type="ECO:0000256" key="1">
    <source>
        <dbReference type="SAM" id="MobiDB-lite"/>
    </source>
</evidence>
<dbReference type="AlphaFoldDB" id="A0A077WDM4"/>
<proteinExistence type="predicted"/>
<feature type="transmembrane region" description="Helical" evidence="2">
    <location>
        <begin position="459"/>
        <end position="477"/>
    </location>
</feature>
<accession>A0A077WDM4</accession>
<name>A0A077WDM4_9FUNG</name>
<dbReference type="Pfam" id="PF06772">
    <property type="entry name" value="LtrA"/>
    <property type="match status" value="1"/>
</dbReference>
<gene>
    <name evidence="3" type="ORF">LRAMOSA07783</name>
</gene>
<protein>
    <recommendedName>
        <fullName evidence="4">Bacterial low temperature requirement A protein-domain-containing protein</fullName>
    </recommendedName>
</protein>
<evidence type="ECO:0000256" key="2">
    <source>
        <dbReference type="SAM" id="Phobius"/>
    </source>
</evidence>
<feature type="transmembrane region" description="Helical" evidence="2">
    <location>
        <begin position="428"/>
        <end position="453"/>
    </location>
</feature>
<keyword evidence="2" id="KW-0472">Membrane</keyword>
<reference evidence="3" key="1">
    <citation type="journal article" date="2014" name="Genome Announc.">
        <title>De novo whole-genome sequence and genome annotation of Lichtheimia ramosa.</title>
        <authorList>
            <person name="Linde J."/>
            <person name="Schwartze V."/>
            <person name="Binder U."/>
            <person name="Lass-Florl C."/>
            <person name="Voigt K."/>
            <person name="Horn F."/>
        </authorList>
    </citation>
    <scope>NUCLEOTIDE SEQUENCE</scope>
    <source>
        <strain evidence="3">JMRC FSU:6197</strain>
    </source>
</reference>
<dbReference type="PANTHER" id="PTHR42101">
    <property type="entry name" value="CHROMOSOME 16, WHOLE GENOME SHOTGUN SEQUENCE"/>
    <property type="match status" value="1"/>
</dbReference>
<keyword evidence="2" id="KW-0812">Transmembrane</keyword>
<evidence type="ECO:0000313" key="3">
    <source>
        <dbReference type="EMBL" id="CDS05254.1"/>
    </source>
</evidence>
<feature type="transmembrane region" description="Helical" evidence="2">
    <location>
        <begin position="277"/>
        <end position="295"/>
    </location>
</feature>
<feature type="region of interest" description="Disordered" evidence="1">
    <location>
        <begin position="1"/>
        <end position="21"/>
    </location>
</feature>
<evidence type="ECO:0008006" key="4">
    <source>
        <dbReference type="Google" id="ProtNLM"/>
    </source>
</evidence>
<dbReference type="EMBL" id="LK023316">
    <property type="protein sequence ID" value="CDS05254.1"/>
    <property type="molecule type" value="Genomic_DNA"/>
</dbReference>
<feature type="transmembrane region" description="Helical" evidence="2">
    <location>
        <begin position="489"/>
        <end position="509"/>
    </location>
</feature>
<keyword evidence="2" id="KW-1133">Transmembrane helix</keyword>
<dbReference type="InterPro" id="IPR010640">
    <property type="entry name" value="Low_temperature_requirement_A"/>
</dbReference>
<feature type="transmembrane region" description="Helical" evidence="2">
    <location>
        <begin position="333"/>
        <end position="353"/>
    </location>
</feature>
<organism evidence="3">
    <name type="scientific">Lichtheimia ramosa</name>
    <dbReference type="NCBI Taxonomy" id="688394"/>
    <lineage>
        <taxon>Eukaryota</taxon>
        <taxon>Fungi</taxon>
        <taxon>Fungi incertae sedis</taxon>
        <taxon>Mucoromycota</taxon>
        <taxon>Mucoromycotina</taxon>
        <taxon>Mucoromycetes</taxon>
        <taxon>Mucorales</taxon>
        <taxon>Lichtheimiaceae</taxon>
        <taxon>Lichtheimia</taxon>
    </lineage>
</organism>
<sequence length="585" mass="67218">MSSTSSPENKSDPTSTANNQSTFSCSLPVVACERDNEVSIKKSTSGVQVEQNEHAISNTRHRDENETFGDILSRTISQFHRHQLRMHSYQRQVEEWENMTRQRHHGLRNDPQYNVVVHFRKLRGHQSFALTPTQVKDFASKLQLTQQERIRFNGVHDTDSLMDYLHKIKRDYSIKIHHHTTDNYPDIESNPNQDIIQLNDNVYIEFRLREPNILPLPAVEVTRRPFFRHPDPDLSADIGQEKSASWLELFYDLVYIASLTEFTHAHVIKDYATLGTYTEWFIITWWAWFASTLYTARFNTDDMVHHIWKLIEMCAILTMASTSTHFFTSPTYVYGYIALKSVLVVEYAIVFMVAISTRSRASISLAFYVGANIFSIILWASSIAVLEEPTHRILWYTGILAETLVNVISRRDKALSWAASNIAERLGLLTLIVLGENLIGLIALVALAGSIIWVTVANWFAVIIIFGFFFMYFEDFNKNVFLHSKFHQIWVYLHFPLHLCQIAFGIELVNMLKLYRAELIDDGYLSSSTENGTTKASSEGGKLILKHIILLDALLKQSLQSTSHMLAAILSLWMTYSHAKGNRCH</sequence>
<feature type="transmembrane region" description="Helical" evidence="2">
    <location>
        <begin position="365"/>
        <end position="386"/>
    </location>
</feature>